<evidence type="ECO:0000256" key="1">
    <source>
        <dbReference type="ARBA" id="ARBA00007926"/>
    </source>
</evidence>
<keyword evidence="2" id="KW-0689">Ribosomal protein</keyword>
<organism evidence="5 6">
    <name type="scientific">Terfezia boudieri ATCC MYA-4762</name>
    <dbReference type="NCBI Taxonomy" id="1051890"/>
    <lineage>
        <taxon>Eukaryota</taxon>
        <taxon>Fungi</taxon>
        <taxon>Dikarya</taxon>
        <taxon>Ascomycota</taxon>
        <taxon>Pezizomycotina</taxon>
        <taxon>Pezizomycetes</taxon>
        <taxon>Pezizales</taxon>
        <taxon>Pezizaceae</taxon>
        <taxon>Terfezia</taxon>
    </lineage>
</organism>
<dbReference type="GO" id="GO:0003735">
    <property type="term" value="F:structural constituent of ribosome"/>
    <property type="evidence" value="ECO:0007669"/>
    <property type="project" value="InterPro"/>
</dbReference>
<sequence length="72" mass="8176">MAEVNNVSGDLLWEIVRKQSSYLVKRTVGGNHIVFSRDPLNLRNVHSRKHTGTVNEKVQHLRFSLSQHNIGG</sequence>
<feature type="domain" description="Ribosomal eL28/Mak16" evidence="4">
    <location>
        <begin position="11"/>
        <end position="62"/>
    </location>
</feature>
<dbReference type="AlphaFoldDB" id="A0A3N4LR98"/>
<name>A0A3N4LR98_9PEZI</name>
<evidence type="ECO:0000259" key="4">
    <source>
        <dbReference type="Pfam" id="PF01778"/>
    </source>
</evidence>
<dbReference type="Proteomes" id="UP000267821">
    <property type="component" value="Unassembled WGS sequence"/>
</dbReference>
<gene>
    <name evidence="5" type="ORF">L211DRAFT_836721</name>
</gene>
<dbReference type="GO" id="GO:0005840">
    <property type="term" value="C:ribosome"/>
    <property type="evidence" value="ECO:0007669"/>
    <property type="project" value="UniProtKB-KW"/>
</dbReference>
<dbReference type="Gene3D" id="3.30.390.110">
    <property type="match status" value="1"/>
</dbReference>
<dbReference type="InParanoid" id="A0A3N4LR98"/>
<evidence type="ECO:0000313" key="5">
    <source>
        <dbReference type="EMBL" id="RPB25386.1"/>
    </source>
</evidence>
<dbReference type="EMBL" id="ML121538">
    <property type="protein sequence ID" value="RPB25386.1"/>
    <property type="molecule type" value="Genomic_DNA"/>
</dbReference>
<evidence type="ECO:0000313" key="6">
    <source>
        <dbReference type="Proteomes" id="UP000267821"/>
    </source>
</evidence>
<reference evidence="5 6" key="1">
    <citation type="journal article" date="2018" name="Nat. Ecol. Evol.">
        <title>Pezizomycetes genomes reveal the molecular basis of ectomycorrhizal truffle lifestyle.</title>
        <authorList>
            <person name="Murat C."/>
            <person name="Payen T."/>
            <person name="Noel B."/>
            <person name="Kuo A."/>
            <person name="Morin E."/>
            <person name="Chen J."/>
            <person name="Kohler A."/>
            <person name="Krizsan K."/>
            <person name="Balestrini R."/>
            <person name="Da Silva C."/>
            <person name="Montanini B."/>
            <person name="Hainaut M."/>
            <person name="Levati E."/>
            <person name="Barry K.W."/>
            <person name="Belfiori B."/>
            <person name="Cichocki N."/>
            <person name="Clum A."/>
            <person name="Dockter R.B."/>
            <person name="Fauchery L."/>
            <person name="Guy J."/>
            <person name="Iotti M."/>
            <person name="Le Tacon F."/>
            <person name="Lindquist E.A."/>
            <person name="Lipzen A."/>
            <person name="Malagnac F."/>
            <person name="Mello A."/>
            <person name="Molinier V."/>
            <person name="Miyauchi S."/>
            <person name="Poulain J."/>
            <person name="Riccioni C."/>
            <person name="Rubini A."/>
            <person name="Sitrit Y."/>
            <person name="Splivallo R."/>
            <person name="Traeger S."/>
            <person name="Wang M."/>
            <person name="Zifcakova L."/>
            <person name="Wipf D."/>
            <person name="Zambonelli A."/>
            <person name="Paolocci F."/>
            <person name="Nowrousian M."/>
            <person name="Ottonello S."/>
            <person name="Baldrian P."/>
            <person name="Spatafora J.W."/>
            <person name="Henrissat B."/>
            <person name="Nagy L.G."/>
            <person name="Aury J.M."/>
            <person name="Wincker P."/>
            <person name="Grigoriev I.V."/>
            <person name="Bonfante P."/>
            <person name="Martin F.M."/>
        </authorList>
    </citation>
    <scope>NUCLEOTIDE SEQUENCE [LARGE SCALE GENOMIC DNA]</scope>
    <source>
        <strain evidence="5 6">ATCC MYA-4762</strain>
    </source>
</reference>
<dbReference type="GO" id="GO:1990904">
    <property type="term" value="C:ribonucleoprotein complex"/>
    <property type="evidence" value="ECO:0007669"/>
    <property type="project" value="UniProtKB-KW"/>
</dbReference>
<dbReference type="InterPro" id="IPR029004">
    <property type="entry name" value="Ribosomal_eL28/Mak16"/>
</dbReference>
<dbReference type="Pfam" id="PF01778">
    <property type="entry name" value="Ribosomal_L28e"/>
    <property type="match status" value="1"/>
</dbReference>
<dbReference type="OrthoDB" id="338850at2759"/>
<evidence type="ECO:0000256" key="2">
    <source>
        <dbReference type="ARBA" id="ARBA00022980"/>
    </source>
</evidence>
<dbReference type="PANTHER" id="PTHR10544">
    <property type="entry name" value="60S RIBOSOMAL PROTEIN L28"/>
    <property type="match status" value="1"/>
</dbReference>
<proteinExistence type="inferred from homology"/>
<keyword evidence="6" id="KW-1185">Reference proteome</keyword>
<keyword evidence="3" id="KW-0687">Ribonucleoprotein</keyword>
<accession>A0A3N4LR98</accession>
<dbReference type="InterPro" id="IPR002672">
    <property type="entry name" value="Ribosomal_eL28"/>
</dbReference>
<evidence type="ECO:0000256" key="3">
    <source>
        <dbReference type="ARBA" id="ARBA00023274"/>
    </source>
</evidence>
<comment type="similarity">
    <text evidence="1">Belongs to the eukaryotic ribosomal protein eL28 family.</text>
</comment>
<protein>
    <recommendedName>
        <fullName evidence="4">Ribosomal eL28/Mak16 domain-containing protein</fullName>
    </recommendedName>
</protein>
<dbReference type="STRING" id="1051890.A0A3N4LR98"/>
<dbReference type="GO" id="GO:0006412">
    <property type="term" value="P:translation"/>
    <property type="evidence" value="ECO:0007669"/>
    <property type="project" value="InterPro"/>
</dbReference>